<reference evidence="1 2" key="1">
    <citation type="journal article" date="2020" name="J Geophys Res Biogeosci">
        <title>Magnetotaxis as an Adaptation to Enable Bacterial Shuttling of Microbial Sulfur and Sulfur Cycling Across Aquatic Oxic#Anoxic Interfaces.</title>
        <authorList>
            <person name="Li J."/>
            <person name="Liu P."/>
            <person name="Wang J."/>
            <person name="Roberts A.P."/>
            <person name="Pan Y."/>
        </authorList>
    </citation>
    <scope>NUCLEOTIDE SEQUENCE [LARGE SCALE GENOMIC DNA]</scope>
    <source>
        <strain evidence="1 2">MYR-1_YQ</strain>
    </source>
</reference>
<gene>
    <name evidence="1" type="ORF">HWQ67_12940</name>
</gene>
<dbReference type="EMBL" id="JABXWD010000265">
    <property type="protein sequence ID" value="MBV6342491.1"/>
    <property type="molecule type" value="Genomic_DNA"/>
</dbReference>
<organism evidence="1 2">
    <name type="scientific">Candidatus Magnetobacterium casense</name>
    <dbReference type="NCBI Taxonomy" id="1455061"/>
    <lineage>
        <taxon>Bacteria</taxon>
        <taxon>Pseudomonadati</taxon>
        <taxon>Nitrospirota</taxon>
        <taxon>Thermodesulfovibrionia</taxon>
        <taxon>Thermodesulfovibrionales</taxon>
        <taxon>Candidatus Magnetobacteriaceae</taxon>
        <taxon>Candidatus Magnetobacterium</taxon>
    </lineage>
</organism>
<evidence type="ECO:0000313" key="2">
    <source>
        <dbReference type="Proteomes" id="UP001196980"/>
    </source>
</evidence>
<dbReference type="RefSeq" id="WP_218253109.1">
    <property type="nucleotide sequence ID" value="NZ_JABXWD010000265.1"/>
</dbReference>
<keyword evidence="2" id="KW-1185">Reference proteome</keyword>
<dbReference type="Proteomes" id="UP001196980">
    <property type="component" value="Unassembled WGS sequence"/>
</dbReference>
<comment type="caution">
    <text evidence="1">The sequence shown here is derived from an EMBL/GenBank/DDBJ whole genome shotgun (WGS) entry which is preliminary data.</text>
</comment>
<name>A0ABS6S105_9BACT</name>
<protein>
    <submittedName>
        <fullName evidence="1">Uncharacterized protein</fullName>
    </submittedName>
</protein>
<proteinExistence type="predicted"/>
<evidence type="ECO:0000313" key="1">
    <source>
        <dbReference type="EMBL" id="MBV6342491.1"/>
    </source>
</evidence>
<accession>A0ABS6S105</accession>
<sequence length="157" mass="16403">MNSSISGMSGSQDIFDILILLNNRTYGNSGFTSVGGATATVKTVKDVDYSINGKVFTKAATASIALTACPVQPAGTTYDYLVSVDASGNVTCTMGLDIDEYTKQWSPVRPSLPADNAPLGYFTVTTDDTHTFTAGTTNLNAAGLTITYYALSTALLS</sequence>